<comment type="caution">
    <text evidence="1">The sequence shown here is derived from an EMBL/GenBank/DDBJ whole genome shotgun (WGS) entry which is preliminary data.</text>
</comment>
<gene>
    <name evidence="1" type="ORF">TorRG33x02_058910</name>
</gene>
<organism evidence="1 2">
    <name type="scientific">Trema orientale</name>
    <name type="common">Charcoal tree</name>
    <name type="synonym">Celtis orientalis</name>
    <dbReference type="NCBI Taxonomy" id="63057"/>
    <lineage>
        <taxon>Eukaryota</taxon>
        <taxon>Viridiplantae</taxon>
        <taxon>Streptophyta</taxon>
        <taxon>Embryophyta</taxon>
        <taxon>Tracheophyta</taxon>
        <taxon>Spermatophyta</taxon>
        <taxon>Magnoliopsida</taxon>
        <taxon>eudicotyledons</taxon>
        <taxon>Gunneridae</taxon>
        <taxon>Pentapetalae</taxon>
        <taxon>rosids</taxon>
        <taxon>fabids</taxon>
        <taxon>Rosales</taxon>
        <taxon>Cannabaceae</taxon>
        <taxon>Trema</taxon>
    </lineage>
</organism>
<proteinExistence type="predicted"/>
<reference evidence="2" key="1">
    <citation type="submission" date="2016-06" db="EMBL/GenBank/DDBJ databases">
        <title>Parallel loss of symbiosis genes in relatives of nitrogen-fixing non-legume Parasponia.</title>
        <authorList>
            <person name="Van Velzen R."/>
            <person name="Holmer R."/>
            <person name="Bu F."/>
            <person name="Rutten L."/>
            <person name="Van Zeijl A."/>
            <person name="Liu W."/>
            <person name="Santuari L."/>
            <person name="Cao Q."/>
            <person name="Sharma T."/>
            <person name="Shen D."/>
            <person name="Roswanjaya Y."/>
            <person name="Wardhani T."/>
            <person name="Kalhor M.S."/>
            <person name="Jansen J."/>
            <person name="Van den Hoogen J."/>
            <person name="Gungor B."/>
            <person name="Hartog M."/>
            <person name="Hontelez J."/>
            <person name="Verver J."/>
            <person name="Yang W.-C."/>
            <person name="Schijlen E."/>
            <person name="Repin R."/>
            <person name="Schilthuizen M."/>
            <person name="Schranz E."/>
            <person name="Heidstra R."/>
            <person name="Miyata K."/>
            <person name="Fedorova E."/>
            <person name="Kohlen W."/>
            <person name="Bisseling T."/>
            <person name="Smit S."/>
            <person name="Geurts R."/>
        </authorList>
    </citation>
    <scope>NUCLEOTIDE SEQUENCE [LARGE SCALE GENOMIC DNA]</scope>
    <source>
        <strain evidence="2">cv. RG33-2</strain>
    </source>
</reference>
<evidence type="ECO:0000313" key="1">
    <source>
        <dbReference type="EMBL" id="PON98316.1"/>
    </source>
</evidence>
<accession>A0A2P5FKN1</accession>
<dbReference type="Proteomes" id="UP000237000">
    <property type="component" value="Unassembled WGS sequence"/>
</dbReference>
<dbReference type="InParanoid" id="A0A2P5FKN1"/>
<dbReference type="AlphaFoldDB" id="A0A2P5FKN1"/>
<name>A0A2P5FKN1_TREOI</name>
<evidence type="ECO:0000313" key="2">
    <source>
        <dbReference type="Proteomes" id="UP000237000"/>
    </source>
</evidence>
<protein>
    <submittedName>
        <fullName evidence="1">Uncharacterized protein</fullName>
    </submittedName>
</protein>
<dbReference type="EMBL" id="JXTC01000025">
    <property type="protein sequence ID" value="PON98316.1"/>
    <property type="molecule type" value="Genomic_DNA"/>
</dbReference>
<keyword evidence="2" id="KW-1185">Reference proteome</keyword>
<sequence length="88" mass="10342">MFYAIISTTLSKSELEFSWYIWGERNQRFHTGKQRTADALLHWVENYLLFYRNAKAGEVMAALSKKMIGMFSARDMEAKALHYSLIWA</sequence>